<organism evidence="2 3">
    <name type="scientific">Teratosphaeria destructans</name>
    <dbReference type="NCBI Taxonomy" id="418781"/>
    <lineage>
        <taxon>Eukaryota</taxon>
        <taxon>Fungi</taxon>
        <taxon>Dikarya</taxon>
        <taxon>Ascomycota</taxon>
        <taxon>Pezizomycotina</taxon>
        <taxon>Dothideomycetes</taxon>
        <taxon>Dothideomycetidae</taxon>
        <taxon>Mycosphaerellales</taxon>
        <taxon>Teratosphaeriaceae</taxon>
        <taxon>Teratosphaeria</taxon>
    </lineage>
</organism>
<protein>
    <submittedName>
        <fullName evidence="2">Uncharacterized protein</fullName>
    </submittedName>
</protein>
<dbReference type="EMBL" id="RIBY02000258">
    <property type="protein sequence ID" value="KAH9844659.1"/>
    <property type="molecule type" value="Genomic_DNA"/>
</dbReference>
<dbReference type="OrthoDB" id="10410290at2759"/>
<gene>
    <name evidence="2" type="ORF">Tdes44962_MAKER07195</name>
</gene>
<reference evidence="2 3" key="1">
    <citation type="journal article" date="2018" name="IMA Fungus">
        <title>IMA Genome-F 10: Nine draft genome sequences of Claviceps purpurea s.lat., including C. arundinis, C. humidiphila, and C. cf. spartinae, pseudomolecules for the pitch canker pathogen Fusarium circinatum, draft genome of Davidsoniella eucalypti, Grosmannia galeiformis, Quambalaria eucalypti, and Teratosphaeria destructans.</title>
        <authorList>
            <person name="Wingfield B.D."/>
            <person name="Liu M."/>
            <person name="Nguyen H.D."/>
            <person name="Lane F.A."/>
            <person name="Morgan S.W."/>
            <person name="De Vos L."/>
            <person name="Wilken P.M."/>
            <person name="Duong T.A."/>
            <person name="Aylward J."/>
            <person name="Coetzee M.P."/>
            <person name="Dadej K."/>
            <person name="De Beer Z.W."/>
            <person name="Findlay W."/>
            <person name="Havenga M."/>
            <person name="Kolarik M."/>
            <person name="Menzies J.G."/>
            <person name="Naidoo K."/>
            <person name="Pochopski O."/>
            <person name="Shoukouhi P."/>
            <person name="Santana Q.C."/>
            <person name="Seifert K.A."/>
            <person name="Soal N."/>
            <person name="Steenkamp E.T."/>
            <person name="Tatham C.T."/>
            <person name="van der Nest M.A."/>
            <person name="Wingfield M.J."/>
        </authorList>
    </citation>
    <scope>NUCLEOTIDE SEQUENCE [LARGE SCALE GENOMIC DNA]</scope>
    <source>
        <strain evidence="2">CMW44962</strain>
    </source>
</reference>
<accession>A0A9W7T0B0</accession>
<sequence>MPLNVDQRAENFLLVYHSCEPEDAKVLTRFKSDFYQVPHDSHPDNPRVVVRIPKAGESTEYGWRCGARDCEKCEKTASTLTSLTIPVAISHGIWGVPVQEQSGEVLGVLAVRGLRHRHATIFVQPKTQVRGKRAPFNASQPGSAQFEALKSTRGPRGGLDSPHILRNHAQQGSTRLPPRIEDYTVVQSNTAKKPPAARKTASIHGKKKVTGANDAEESLFVSEREQEYAVPTNTKRRAPQAMQSSDGEGIDTGGGKSLLHDSRRLKRKAKDAATVLLKQSSQEGDDEDGAQELGDESGIYFERMQESRAQRKERERRELAIVMSWDRVEQ</sequence>
<feature type="compositionally biased region" description="Low complexity" evidence="1">
    <location>
        <begin position="190"/>
        <end position="200"/>
    </location>
</feature>
<dbReference type="Proteomes" id="UP001138500">
    <property type="component" value="Unassembled WGS sequence"/>
</dbReference>
<dbReference type="AlphaFoldDB" id="A0A9W7T0B0"/>
<reference evidence="2 3" key="2">
    <citation type="journal article" date="2021" name="Curr. Genet.">
        <title>Genetic response to nitrogen starvation in the aggressive Eucalyptus foliar pathogen Teratosphaeria destructans.</title>
        <authorList>
            <person name="Havenga M."/>
            <person name="Wingfield B.D."/>
            <person name="Wingfield M.J."/>
            <person name="Dreyer L.L."/>
            <person name="Roets F."/>
            <person name="Aylward J."/>
        </authorList>
    </citation>
    <scope>NUCLEOTIDE SEQUENCE [LARGE SCALE GENOMIC DNA]</scope>
    <source>
        <strain evidence="2">CMW44962</strain>
    </source>
</reference>
<comment type="caution">
    <text evidence="2">The sequence shown here is derived from an EMBL/GenBank/DDBJ whole genome shotgun (WGS) entry which is preliminary data.</text>
</comment>
<feature type="compositionally biased region" description="Basic and acidic residues" evidence="1">
    <location>
        <begin position="303"/>
        <end position="319"/>
    </location>
</feature>
<keyword evidence="3" id="KW-1185">Reference proteome</keyword>
<feature type="compositionally biased region" description="Acidic residues" evidence="1">
    <location>
        <begin position="283"/>
        <end position="295"/>
    </location>
</feature>
<evidence type="ECO:0000313" key="2">
    <source>
        <dbReference type="EMBL" id="KAH9844659.1"/>
    </source>
</evidence>
<feature type="region of interest" description="Disordered" evidence="1">
    <location>
        <begin position="189"/>
        <end position="330"/>
    </location>
</feature>
<evidence type="ECO:0000256" key="1">
    <source>
        <dbReference type="SAM" id="MobiDB-lite"/>
    </source>
</evidence>
<evidence type="ECO:0000313" key="3">
    <source>
        <dbReference type="Proteomes" id="UP001138500"/>
    </source>
</evidence>
<proteinExistence type="predicted"/>
<name>A0A9W7T0B0_9PEZI</name>